<organism evidence="1 2">
    <name type="scientific">Daucus carota subsp. sativus</name>
    <name type="common">Carrot</name>
    <dbReference type="NCBI Taxonomy" id="79200"/>
    <lineage>
        <taxon>Eukaryota</taxon>
        <taxon>Viridiplantae</taxon>
        <taxon>Streptophyta</taxon>
        <taxon>Embryophyta</taxon>
        <taxon>Tracheophyta</taxon>
        <taxon>Spermatophyta</taxon>
        <taxon>Magnoliopsida</taxon>
        <taxon>eudicotyledons</taxon>
        <taxon>Gunneridae</taxon>
        <taxon>Pentapetalae</taxon>
        <taxon>asterids</taxon>
        <taxon>campanulids</taxon>
        <taxon>Apiales</taxon>
        <taxon>Apiaceae</taxon>
        <taxon>Apioideae</taxon>
        <taxon>Scandiceae</taxon>
        <taxon>Daucinae</taxon>
        <taxon>Daucus</taxon>
        <taxon>Daucus sect. Daucus</taxon>
    </lineage>
</organism>
<dbReference type="EMBL" id="CP093349">
    <property type="protein sequence ID" value="WOH07438.1"/>
    <property type="molecule type" value="Genomic_DNA"/>
</dbReference>
<reference evidence="1" key="1">
    <citation type="journal article" date="2016" name="Nat. Genet.">
        <title>A high-quality carrot genome assembly provides new insights into carotenoid accumulation and asterid genome evolution.</title>
        <authorList>
            <person name="Iorizzo M."/>
            <person name="Ellison S."/>
            <person name="Senalik D."/>
            <person name="Zeng P."/>
            <person name="Satapoomin P."/>
            <person name="Huang J."/>
            <person name="Bowman M."/>
            <person name="Iovene M."/>
            <person name="Sanseverino W."/>
            <person name="Cavagnaro P."/>
            <person name="Yildiz M."/>
            <person name="Macko-Podgorni A."/>
            <person name="Moranska E."/>
            <person name="Grzebelus E."/>
            <person name="Grzebelus D."/>
            <person name="Ashrafi H."/>
            <person name="Zheng Z."/>
            <person name="Cheng S."/>
            <person name="Spooner D."/>
            <person name="Van Deynze A."/>
            <person name="Simon P."/>
        </authorList>
    </citation>
    <scope>NUCLEOTIDE SEQUENCE</scope>
    <source>
        <tissue evidence="1">Leaf</tissue>
    </source>
</reference>
<dbReference type="Proteomes" id="UP000077755">
    <property type="component" value="Chromosome 7"/>
</dbReference>
<dbReference type="PANTHER" id="PTHR33511">
    <property type="entry name" value="OS06G0632400 PROTEIN"/>
    <property type="match status" value="1"/>
</dbReference>
<sequence>MGRSQRKTSSLLSMLSACCSGGSEYESWDDGYTRRACASDEDRGRWIGDRRIDSKASAFIARFHQSRLEL</sequence>
<dbReference type="PROSITE" id="PS51257">
    <property type="entry name" value="PROKAR_LIPOPROTEIN"/>
    <property type="match status" value="1"/>
</dbReference>
<gene>
    <name evidence="1" type="ORF">DCAR_0726868</name>
</gene>
<name>A0A164SLD3_DAUCS</name>
<protein>
    <submittedName>
        <fullName evidence="1">Uncharacterized protein</fullName>
    </submittedName>
</protein>
<dbReference type="AlphaFoldDB" id="A0A164SLD3"/>
<reference evidence="1" key="2">
    <citation type="submission" date="2022-03" db="EMBL/GenBank/DDBJ databases">
        <title>Draft title - Genomic analysis of global carrot germplasm unveils the trajectory of domestication and the origin of high carotenoid orange carrot.</title>
        <authorList>
            <person name="Iorizzo M."/>
            <person name="Ellison S."/>
            <person name="Senalik D."/>
            <person name="Macko-Podgorni A."/>
            <person name="Grzebelus D."/>
            <person name="Bostan H."/>
            <person name="Rolling W."/>
            <person name="Curaba J."/>
            <person name="Simon P."/>
        </authorList>
    </citation>
    <scope>NUCLEOTIDE SEQUENCE</scope>
    <source>
        <tissue evidence="1">Leaf</tissue>
    </source>
</reference>
<evidence type="ECO:0000313" key="1">
    <source>
        <dbReference type="EMBL" id="WOH07438.1"/>
    </source>
</evidence>
<dbReference type="Gramene" id="KZM86285">
    <property type="protein sequence ID" value="KZM86285"/>
    <property type="gene ID" value="DCAR_023419"/>
</dbReference>
<keyword evidence="2" id="KW-1185">Reference proteome</keyword>
<proteinExistence type="predicted"/>
<evidence type="ECO:0000313" key="2">
    <source>
        <dbReference type="Proteomes" id="UP000077755"/>
    </source>
</evidence>
<accession>A0A164SLD3</accession>